<dbReference type="Pfam" id="PF22137">
    <property type="entry name" value="T6SS_Tle1-like_C"/>
    <property type="match status" value="1"/>
</dbReference>
<dbReference type="Proteomes" id="UP000185578">
    <property type="component" value="Unassembled WGS sequence"/>
</dbReference>
<evidence type="ECO:0000313" key="5">
    <source>
        <dbReference type="Proteomes" id="UP000185578"/>
    </source>
</evidence>
<gene>
    <name evidence="4" type="ORF">BTN82_28745</name>
</gene>
<protein>
    <submittedName>
        <fullName evidence="4">Rhs element Vgr protein</fullName>
    </submittedName>
</protein>
<evidence type="ECO:0000259" key="3">
    <source>
        <dbReference type="Pfam" id="PF22137"/>
    </source>
</evidence>
<dbReference type="Pfam" id="PF09994">
    <property type="entry name" value="T6SS_Tle1-like_cat"/>
    <property type="match status" value="1"/>
</dbReference>
<feature type="compositionally biased region" description="Basic and acidic residues" evidence="1">
    <location>
        <begin position="357"/>
        <end position="372"/>
    </location>
</feature>
<dbReference type="InterPro" id="IPR018712">
    <property type="entry name" value="Tle1-like_cat"/>
</dbReference>
<feature type="region of interest" description="Disordered" evidence="1">
    <location>
        <begin position="356"/>
        <end position="375"/>
    </location>
</feature>
<evidence type="ECO:0000313" key="4">
    <source>
        <dbReference type="EMBL" id="OLF51110.1"/>
    </source>
</evidence>
<accession>A0A1Q8EH32</accession>
<evidence type="ECO:0000259" key="2">
    <source>
        <dbReference type="Pfam" id="PF09994"/>
    </source>
</evidence>
<name>A0A1Q8EH32_9PSED</name>
<dbReference type="InterPro" id="IPR054388">
    <property type="entry name" value="Tle1-like_C"/>
</dbReference>
<dbReference type="PANTHER" id="PTHR33840">
    <property type="match status" value="1"/>
</dbReference>
<dbReference type="RefSeq" id="WP_075122390.1">
    <property type="nucleotide sequence ID" value="NZ_MSCT01000024.1"/>
</dbReference>
<organism evidence="4 5">
    <name type="scientific">Pseudomonas chlororaphis</name>
    <dbReference type="NCBI Taxonomy" id="587753"/>
    <lineage>
        <taxon>Bacteria</taxon>
        <taxon>Pseudomonadati</taxon>
        <taxon>Pseudomonadota</taxon>
        <taxon>Gammaproteobacteria</taxon>
        <taxon>Pseudomonadales</taxon>
        <taxon>Pseudomonadaceae</taxon>
        <taxon>Pseudomonas</taxon>
    </lineage>
</organism>
<dbReference type="AlphaFoldDB" id="A0A1Q8EH32"/>
<dbReference type="PANTHER" id="PTHR33840:SF1">
    <property type="entry name" value="TLE1 PHOSPHOLIPASE DOMAIN-CONTAINING PROTEIN"/>
    <property type="match status" value="1"/>
</dbReference>
<dbReference type="OrthoDB" id="4378831at2"/>
<feature type="domain" description="T6SS Phospholipase effector Tle1-like C-terminal" evidence="3">
    <location>
        <begin position="464"/>
        <end position="816"/>
    </location>
</feature>
<proteinExistence type="predicted"/>
<evidence type="ECO:0000256" key="1">
    <source>
        <dbReference type="SAM" id="MobiDB-lite"/>
    </source>
</evidence>
<comment type="caution">
    <text evidence="4">The sequence shown here is derived from an EMBL/GenBank/DDBJ whole genome shotgun (WGS) entry which is preliminary data.</text>
</comment>
<sequence>MSEVMIGREKPMPEAAMIAPVFPQGRRLPRDPRQLSENITRQKRDEVAFGAQQRKLLQAKGDTSSGVPCCKTLHVTIAFDGTNNNDKADSASTPSSCSNISRIFHASLGANSFSQEVGFYSYYSPGVGTVFPDIREFTPDGMGLIGARGGENRINWGLTRLIDVLKNTLTPEKPLQLPETQALVDAMATSWLGNVVTVGLQKSGEEKRKAAMRPYMDDLEKVLKQRQEAEEKPHILAIRLYVYGFSRGAAQARTFANWLQALTRCQGANDKVEYRFATLPISIEFLGICDTVAAVGLADSAPFAAGHMDWADGTMRLPDEAIEQCMDTSLPEDCHFLKRCVHLVSAHEQRASFPVDSIRRRPKDANGKRDASKASGYRSGTVEYLYPGMHSDVGGGYPPGDQGKAMAGSEHLLSQIPLQHLYAEAFMAGAPLQVPQTIVQPDIHEDWRKMTPDTEIEFNVSEELIKRFNAWQSDAASQGGGPLEDMIKRQQALITAWRIDRYAGGLAQRDFFKNVSADMPQSKIDAWKALEKRHNAEATAAAQGKPAPTYTEAEEKEHQLNIQIVGQDKYESARWEKAFEPSLDTRQLLGAAAEFRHDYRREWGLVGDGHTSVAVIDMLLGGTVYLINEEDEAEEYAYLYKEGTARYEKMFSAPNKPAAGQETLVALFDDQVHDSRAWFMNSSGFVPREPFTDYFRIRLVHFDNESNKQLSLLATAGRVIGLGIAVASVGLSIKKKDPRMLLGLFLPSLALPVLSGKVGLPEVSAFDPLTNIALPMMNNLDSLRTFTKAPGDMTAKVAALPPLLPLNEATANTPALQKILVAHQALEAVEAARNKDAGALAGMLAKAANDEGKSGGWKDMLANQVGNLKPSEKKV</sequence>
<feature type="domain" description="T6SS Phospholipase effector Tle1-like catalytic" evidence="2">
    <location>
        <begin position="273"/>
        <end position="423"/>
    </location>
</feature>
<dbReference type="EMBL" id="MSCT01000024">
    <property type="protein sequence ID" value="OLF51110.1"/>
    <property type="molecule type" value="Genomic_DNA"/>
</dbReference>
<reference evidence="4 5" key="1">
    <citation type="submission" date="2016-12" db="EMBL/GenBank/DDBJ databases">
        <authorList>
            <person name="Song W.-J."/>
            <person name="Kurnit D.M."/>
        </authorList>
    </citation>
    <scope>NUCLEOTIDE SEQUENCE [LARGE SCALE GENOMIC DNA]</scope>
    <source>
        <strain evidence="4 5">PCL1601</strain>
    </source>
</reference>